<dbReference type="STRING" id="1423750.FC89_GL002008"/>
<evidence type="ECO:0000256" key="6">
    <source>
        <dbReference type="ARBA" id="ARBA00022989"/>
    </source>
</evidence>
<dbReference type="OrthoDB" id="2148512at2"/>
<organism evidence="9 10">
    <name type="scientific">Liquorilactobacillus ghanensis DSM 18630</name>
    <dbReference type="NCBI Taxonomy" id="1423750"/>
    <lineage>
        <taxon>Bacteria</taxon>
        <taxon>Bacillati</taxon>
        <taxon>Bacillota</taxon>
        <taxon>Bacilli</taxon>
        <taxon>Lactobacillales</taxon>
        <taxon>Lactobacillaceae</taxon>
        <taxon>Liquorilactobacillus</taxon>
    </lineage>
</organism>
<evidence type="ECO:0000256" key="5">
    <source>
        <dbReference type="ARBA" id="ARBA00022960"/>
    </source>
</evidence>
<feature type="transmembrane region" description="Helical" evidence="8">
    <location>
        <begin position="143"/>
        <end position="162"/>
    </location>
</feature>
<reference evidence="9 10" key="1">
    <citation type="journal article" date="2015" name="Genome Announc.">
        <title>Expanding the biotechnology potential of lactobacilli through comparative genomics of 213 strains and associated genera.</title>
        <authorList>
            <person name="Sun Z."/>
            <person name="Harris H.M."/>
            <person name="McCann A."/>
            <person name="Guo C."/>
            <person name="Argimon S."/>
            <person name="Zhang W."/>
            <person name="Yang X."/>
            <person name="Jeffery I.B."/>
            <person name="Cooney J.C."/>
            <person name="Kagawa T.F."/>
            <person name="Liu W."/>
            <person name="Song Y."/>
            <person name="Salvetti E."/>
            <person name="Wrobel A."/>
            <person name="Rasinkangas P."/>
            <person name="Parkhill J."/>
            <person name="Rea M.C."/>
            <person name="O'Sullivan O."/>
            <person name="Ritari J."/>
            <person name="Douillard F.P."/>
            <person name="Paul Ross R."/>
            <person name="Yang R."/>
            <person name="Briner A.E."/>
            <person name="Felis G.E."/>
            <person name="de Vos W.M."/>
            <person name="Barrangou R."/>
            <person name="Klaenhammer T.R."/>
            <person name="Caufield P.W."/>
            <person name="Cui Y."/>
            <person name="Zhang H."/>
            <person name="O'Toole P.W."/>
        </authorList>
    </citation>
    <scope>NUCLEOTIDE SEQUENCE [LARGE SCALE GENOMIC DNA]</scope>
    <source>
        <strain evidence="9 10">DSM 18630</strain>
    </source>
</reference>
<feature type="transmembrane region" description="Helical" evidence="8">
    <location>
        <begin position="12"/>
        <end position="33"/>
    </location>
</feature>
<comment type="subcellular location">
    <subcellularLocation>
        <location evidence="1">Cell membrane</location>
        <topology evidence="1">Multi-pass membrane protein</topology>
    </subcellularLocation>
</comment>
<dbReference type="EMBL" id="AZGB01000003">
    <property type="protein sequence ID" value="KRM07901.1"/>
    <property type="molecule type" value="Genomic_DNA"/>
</dbReference>
<evidence type="ECO:0000256" key="4">
    <source>
        <dbReference type="ARBA" id="ARBA00022692"/>
    </source>
</evidence>
<name>A0A0R1VR31_9LACO</name>
<feature type="transmembrane region" description="Helical" evidence="8">
    <location>
        <begin position="45"/>
        <end position="71"/>
    </location>
</feature>
<dbReference type="AlphaFoldDB" id="A0A0R1VR31"/>
<keyword evidence="10" id="KW-1185">Reference proteome</keyword>
<dbReference type="RefSeq" id="WP_057870701.1">
    <property type="nucleotide sequence ID" value="NZ_AZGB01000003.1"/>
</dbReference>
<feature type="transmembrane region" description="Helical" evidence="8">
    <location>
        <begin position="104"/>
        <end position="131"/>
    </location>
</feature>
<sequence length="175" mass="19847">MRISKLRYFFPLGLLISLLLDGIFSNLFAANFFQVSSSIESRLIVVWLVMALCFGEIDHPYLWSIIAGAIFDAYYTGIIGPMIMLLPLIVYLTLLMFRFFTPSFIVVLLICLIDITVITFLFYGIFSLISYTDASVATFIGETLGPTLAYNLAAFVILYLPLKKFFEHFSQNRSA</sequence>
<dbReference type="Proteomes" id="UP000051451">
    <property type="component" value="Unassembled WGS sequence"/>
</dbReference>
<dbReference type="InterPro" id="IPR007227">
    <property type="entry name" value="Cell_shape_determining_MreD"/>
</dbReference>
<dbReference type="PATRIC" id="fig|1423750.3.peg.2049"/>
<dbReference type="GeneID" id="98317954"/>
<keyword evidence="6 8" id="KW-1133">Transmembrane helix</keyword>
<protein>
    <submittedName>
        <fullName evidence="9">Rod shape-determining protein MreD</fullName>
    </submittedName>
</protein>
<evidence type="ECO:0000313" key="10">
    <source>
        <dbReference type="Proteomes" id="UP000051451"/>
    </source>
</evidence>
<proteinExistence type="inferred from homology"/>
<keyword evidence="3" id="KW-1003">Cell membrane</keyword>
<keyword evidence="4 8" id="KW-0812">Transmembrane</keyword>
<dbReference type="Pfam" id="PF04093">
    <property type="entry name" value="MreD"/>
    <property type="match status" value="1"/>
</dbReference>
<dbReference type="NCBIfam" id="TIGR03426">
    <property type="entry name" value="shape_MreD"/>
    <property type="match status" value="1"/>
</dbReference>
<comment type="similarity">
    <text evidence="2">Belongs to the MreD family.</text>
</comment>
<feature type="transmembrane region" description="Helical" evidence="8">
    <location>
        <begin position="77"/>
        <end position="97"/>
    </location>
</feature>
<accession>A0A0R1VR31</accession>
<evidence type="ECO:0000256" key="3">
    <source>
        <dbReference type="ARBA" id="ARBA00022475"/>
    </source>
</evidence>
<evidence type="ECO:0000256" key="8">
    <source>
        <dbReference type="SAM" id="Phobius"/>
    </source>
</evidence>
<dbReference type="GO" id="GO:0005886">
    <property type="term" value="C:plasma membrane"/>
    <property type="evidence" value="ECO:0007669"/>
    <property type="project" value="UniProtKB-SubCell"/>
</dbReference>
<evidence type="ECO:0000256" key="1">
    <source>
        <dbReference type="ARBA" id="ARBA00004651"/>
    </source>
</evidence>
<keyword evidence="7 8" id="KW-0472">Membrane</keyword>
<gene>
    <name evidence="9" type="ORF">FC89_GL002008</name>
</gene>
<evidence type="ECO:0000313" key="9">
    <source>
        <dbReference type="EMBL" id="KRM07901.1"/>
    </source>
</evidence>
<comment type="caution">
    <text evidence="9">The sequence shown here is derived from an EMBL/GenBank/DDBJ whole genome shotgun (WGS) entry which is preliminary data.</text>
</comment>
<keyword evidence="5" id="KW-0133">Cell shape</keyword>
<evidence type="ECO:0000256" key="2">
    <source>
        <dbReference type="ARBA" id="ARBA00007776"/>
    </source>
</evidence>
<evidence type="ECO:0000256" key="7">
    <source>
        <dbReference type="ARBA" id="ARBA00023136"/>
    </source>
</evidence>
<dbReference type="GO" id="GO:0008360">
    <property type="term" value="P:regulation of cell shape"/>
    <property type="evidence" value="ECO:0007669"/>
    <property type="project" value="UniProtKB-KW"/>
</dbReference>